<keyword evidence="1" id="KW-0472">Membrane</keyword>
<accession>A0A292Q2N1</accession>
<organism evidence="2 3">
    <name type="scientific">Tuber aestivum</name>
    <name type="common">summer truffle</name>
    <dbReference type="NCBI Taxonomy" id="59557"/>
    <lineage>
        <taxon>Eukaryota</taxon>
        <taxon>Fungi</taxon>
        <taxon>Dikarya</taxon>
        <taxon>Ascomycota</taxon>
        <taxon>Pezizomycotina</taxon>
        <taxon>Pezizomycetes</taxon>
        <taxon>Pezizales</taxon>
        <taxon>Tuberaceae</taxon>
        <taxon>Tuber</taxon>
    </lineage>
</organism>
<reference evidence="2" key="1">
    <citation type="submission" date="2015-10" db="EMBL/GenBank/DDBJ databases">
        <authorList>
            <person name="Regsiter A."/>
            <person name="william w."/>
        </authorList>
    </citation>
    <scope>NUCLEOTIDE SEQUENCE</scope>
    <source>
        <strain evidence="2">Montdore</strain>
    </source>
</reference>
<evidence type="ECO:0000313" key="2">
    <source>
        <dbReference type="EMBL" id="CUS12970.1"/>
    </source>
</evidence>
<protein>
    <submittedName>
        <fullName evidence="2">Uncharacterized protein</fullName>
    </submittedName>
</protein>
<dbReference type="Proteomes" id="UP001412239">
    <property type="component" value="Unassembled WGS sequence"/>
</dbReference>
<evidence type="ECO:0000313" key="3">
    <source>
        <dbReference type="Proteomes" id="UP001412239"/>
    </source>
</evidence>
<dbReference type="EMBL" id="LN890979">
    <property type="protein sequence ID" value="CUS12970.1"/>
    <property type="molecule type" value="Genomic_DNA"/>
</dbReference>
<dbReference type="AlphaFoldDB" id="A0A292Q2N1"/>
<evidence type="ECO:0000256" key="1">
    <source>
        <dbReference type="SAM" id="Phobius"/>
    </source>
</evidence>
<proteinExistence type="predicted"/>
<keyword evidence="3" id="KW-1185">Reference proteome</keyword>
<gene>
    <name evidence="2" type="ORF">GSTUAT00002885001</name>
</gene>
<keyword evidence="1" id="KW-1133">Transmembrane helix</keyword>
<feature type="transmembrane region" description="Helical" evidence="1">
    <location>
        <begin position="20"/>
        <end position="38"/>
    </location>
</feature>
<name>A0A292Q2N1_9PEZI</name>
<keyword evidence="1" id="KW-0812">Transmembrane</keyword>
<sequence>MMRWIYALHYTISLASQPVTTSTVVVMMVCGVVMVLFLSNPGYREIGYHGGGGGDGGGGCDIFGSGSSFPHSPVSFHLLPFNLLILSDLETPKNGVCIRPVLDPKLSYAIVSYPRELYHIGDIIIIALCRHDDNDGLGTPEIGDPPRSQAHIYVVKWNIFMPALIAVLYGAEQYFKYHHIQPHPFPRSRSASYS</sequence>